<feature type="domain" description="EF-hand" evidence="2">
    <location>
        <begin position="53"/>
        <end position="88"/>
    </location>
</feature>
<proteinExistence type="predicted"/>
<dbReference type="EMBL" id="OBML01000011">
    <property type="protein sequence ID" value="SOC21821.1"/>
    <property type="molecule type" value="Genomic_DNA"/>
</dbReference>
<dbReference type="Pfam" id="PF06226">
    <property type="entry name" value="DUF1007"/>
    <property type="match status" value="1"/>
</dbReference>
<accession>A0A285TMQ0</accession>
<feature type="signal peptide" evidence="1">
    <location>
        <begin position="1"/>
        <end position="24"/>
    </location>
</feature>
<gene>
    <name evidence="3" type="ORF">SAMN05421512_111166</name>
</gene>
<organism evidence="3 4">
    <name type="scientific">Stappia indica</name>
    <dbReference type="NCBI Taxonomy" id="538381"/>
    <lineage>
        <taxon>Bacteria</taxon>
        <taxon>Pseudomonadati</taxon>
        <taxon>Pseudomonadota</taxon>
        <taxon>Alphaproteobacteria</taxon>
        <taxon>Hyphomicrobiales</taxon>
        <taxon>Stappiaceae</taxon>
        <taxon>Stappia</taxon>
    </lineage>
</organism>
<keyword evidence="4" id="KW-1185">Reference proteome</keyword>
<feature type="chain" id="PRO_5012402739" evidence="1">
    <location>
        <begin position="25"/>
        <end position="219"/>
    </location>
</feature>
<evidence type="ECO:0000313" key="4">
    <source>
        <dbReference type="Proteomes" id="UP000219331"/>
    </source>
</evidence>
<keyword evidence="1" id="KW-0732">Signal</keyword>
<dbReference type="InterPro" id="IPR002048">
    <property type="entry name" value="EF_hand_dom"/>
</dbReference>
<dbReference type="AlphaFoldDB" id="A0A285TMQ0"/>
<evidence type="ECO:0000313" key="3">
    <source>
        <dbReference type="EMBL" id="SOC21821.1"/>
    </source>
</evidence>
<dbReference type="PROSITE" id="PS50222">
    <property type="entry name" value="EF_HAND_2"/>
    <property type="match status" value="1"/>
</dbReference>
<protein>
    <submittedName>
        <fullName evidence="3">ABC-type uncharacterized transport system, substrate-binding protein</fullName>
    </submittedName>
</protein>
<dbReference type="PROSITE" id="PS00018">
    <property type="entry name" value="EF_HAND_1"/>
    <property type="match status" value="1"/>
</dbReference>
<evidence type="ECO:0000256" key="1">
    <source>
        <dbReference type="SAM" id="SignalP"/>
    </source>
</evidence>
<dbReference type="GO" id="GO:0005509">
    <property type="term" value="F:calcium ion binding"/>
    <property type="evidence" value="ECO:0007669"/>
    <property type="project" value="InterPro"/>
</dbReference>
<dbReference type="STRING" id="538381.GCA_001696535_01683"/>
<dbReference type="Proteomes" id="UP000219331">
    <property type="component" value="Unassembled WGS sequence"/>
</dbReference>
<sequence>MHRMWKTGLIAAALTAGLAGAARAHPHVFVEARAEVVFDDAGRLSAVRHVWSFDEAFTAFAVQGLDENGDGELSREELQPLAQVNVESLAEYEFFTFLQQGDAEVAFDPPKEYWLDFYGGRLTLFFTLPLREARVMDASTVELDVFDPNYFVAFEMTQETPFAMVDAPSTCTLDFTPPPPLDPQTATTLAAIPQTERELPSDLVQITETLSNSARIGCK</sequence>
<evidence type="ECO:0000259" key="2">
    <source>
        <dbReference type="PROSITE" id="PS50222"/>
    </source>
</evidence>
<name>A0A285TMQ0_9HYPH</name>
<dbReference type="InterPro" id="IPR018247">
    <property type="entry name" value="EF_Hand_1_Ca_BS"/>
</dbReference>
<reference evidence="3 4" key="1">
    <citation type="submission" date="2017-08" db="EMBL/GenBank/DDBJ databases">
        <authorList>
            <person name="de Groot N.N."/>
        </authorList>
    </citation>
    <scope>NUCLEOTIDE SEQUENCE [LARGE SCALE GENOMIC DNA]</scope>
    <source>
        <strain evidence="3 4">USBA 352</strain>
    </source>
</reference>
<dbReference type="InterPro" id="IPR010412">
    <property type="entry name" value="DUF1007"/>
</dbReference>